<accession>A0A7J9IR24</accession>
<reference evidence="1 2" key="1">
    <citation type="journal article" date="2019" name="Genome Biol. Evol.">
        <title>Insights into the evolution of the New World diploid cottons (Gossypium, subgenus Houzingenia) based on genome sequencing.</title>
        <authorList>
            <person name="Grover C.E."/>
            <person name="Arick M.A. 2nd"/>
            <person name="Thrash A."/>
            <person name="Conover J.L."/>
            <person name="Sanders W.S."/>
            <person name="Peterson D.G."/>
            <person name="Frelichowski J.E."/>
            <person name="Scheffler J.A."/>
            <person name="Scheffler B.E."/>
            <person name="Wendel J.F."/>
        </authorList>
    </citation>
    <scope>NUCLEOTIDE SEQUENCE [LARGE SCALE GENOMIC DNA]</scope>
    <source>
        <strain evidence="1">6</strain>
        <tissue evidence="1">Leaf</tissue>
    </source>
</reference>
<dbReference type="Proteomes" id="UP000593575">
    <property type="component" value="Unassembled WGS sequence"/>
</dbReference>
<evidence type="ECO:0000313" key="1">
    <source>
        <dbReference type="EMBL" id="MBA0823625.1"/>
    </source>
</evidence>
<dbReference type="AlphaFoldDB" id="A0A7J9IR24"/>
<protein>
    <submittedName>
        <fullName evidence="1">Uncharacterized protein</fullName>
    </submittedName>
</protein>
<sequence>MMNALSKIGLGSWDPFLSDRKGCCTNCTSKSVAQDLWSLHGADEKNGITSYGFIENDSDLVHGLLEVEGPLIIDDVKDKLQENDLAFLQSGTML</sequence>
<gene>
    <name evidence="1" type="ORF">Goarm_020343</name>
</gene>
<organism evidence="1 2">
    <name type="scientific">Gossypium armourianum</name>
    <dbReference type="NCBI Taxonomy" id="34283"/>
    <lineage>
        <taxon>Eukaryota</taxon>
        <taxon>Viridiplantae</taxon>
        <taxon>Streptophyta</taxon>
        <taxon>Embryophyta</taxon>
        <taxon>Tracheophyta</taxon>
        <taxon>Spermatophyta</taxon>
        <taxon>Magnoliopsida</taxon>
        <taxon>eudicotyledons</taxon>
        <taxon>Gunneridae</taxon>
        <taxon>Pentapetalae</taxon>
        <taxon>rosids</taxon>
        <taxon>malvids</taxon>
        <taxon>Malvales</taxon>
        <taxon>Malvaceae</taxon>
        <taxon>Malvoideae</taxon>
        <taxon>Gossypium</taxon>
    </lineage>
</organism>
<name>A0A7J9IR24_9ROSI</name>
<proteinExistence type="predicted"/>
<evidence type="ECO:0000313" key="2">
    <source>
        <dbReference type="Proteomes" id="UP000593575"/>
    </source>
</evidence>
<keyword evidence="2" id="KW-1185">Reference proteome</keyword>
<comment type="caution">
    <text evidence="1">The sequence shown here is derived from an EMBL/GenBank/DDBJ whole genome shotgun (WGS) entry which is preliminary data.</text>
</comment>
<dbReference type="EMBL" id="JABFAE010000002">
    <property type="protein sequence ID" value="MBA0823625.1"/>
    <property type="molecule type" value="Genomic_DNA"/>
</dbReference>